<dbReference type="Proteomes" id="UP000237749">
    <property type="component" value="Unassembled WGS sequence"/>
</dbReference>
<dbReference type="InterPro" id="IPR016181">
    <property type="entry name" value="Acyl_CoA_acyltransferase"/>
</dbReference>
<gene>
    <name evidence="2" type="ORF">BXY41_109114</name>
</gene>
<keyword evidence="3" id="KW-1185">Reference proteome</keyword>
<dbReference type="AlphaFoldDB" id="A0A2S6HQ71"/>
<evidence type="ECO:0000259" key="1">
    <source>
        <dbReference type="PROSITE" id="PS51186"/>
    </source>
</evidence>
<proteinExistence type="predicted"/>
<dbReference type="PROSITE" id="PS51186">
    <property type="entry name" value="GNAT"/>
    <property type="match status" value="1"/>
</dbReference>
<keyword evidence="2" id="KW-0808">Transferase</keyword>
<name>A0A2S6HQ71_9FIRM</name>
<reference evidence="2 3" key="1">
    <citation type="submission" date="2018-02" db="EMBL/GenBank/DDBJ databases">
        <title>Genomic Encyclopedia of Archaeal and Bacterial Type Strains, Phase II (KMG-II): from individual species to whole genera.</title>
        <authorList>
            <person name="Goeker M."/>
        </authorList>
    </citation>
    <scope>NUCLEOTIDE SEQUENCE [LARGE SCALE GENOMIC DNA]</scope>
    <source>
        <strain evidence="2 3">DSM 3808</strain>
    </source>
</reference>
<sequence length="216" mass="25297">MINYRRPKKEELKEIARMCALTFIDYPMCNDIKREFREPGRFLYFMCEVYYVYIKAYYKKSEFFVGEDNGRIKSFAILVRPYSEEVSLLDYFRAGAFKLFKKASLPGILKFLNVLETGHKPGSGIKEHSWQLESLAVDRACRGQQLGSKMLNECIIPYIKEQSIGNEPETFITFTNTEINKKFYLKNGFTEFDYTTIQMSESAVGNWSFRMNVNPT</sequence>
<dbReference type="Gene3D" id="3.40.630.30">
    <property type="match status" value="1"/>
</dbReference>
<dbReference type="EMBL" id="PTJA01000009">
    <property type="protein sequence ID" value="PPK79636.1"/>
    <property type="molecule type" value="Genomic_DNA"/>
</dbReference>
<dbReference type="GO" id="GO:0016747">
    <property type="term" value="F:acyltransferase activity, transferring groups other than amino-acyl groups"/>
    <property type="evidence" value="ECO:0007669"/>
    <property type="project" value="InterPro"/>
</dbReference>
<evidence type="ECO:0000313" key="3">
    <source>
        <dbReference type="Proteomes" id="UP000237749"/>
    </source>
</evidence>
<accession>A0A2S6HQ71</accession>
<dbReference type="Pfam" id="PF13508">
    <property type="entry name" value="Acetyltransf_7"/>
    <property type="match status" value="1"/>
</dbReference>
<dbReference type="SUPFAM" id="SSF55729">
    <property type="entry name" value="Acyl-CoA N-acyltransferases (Nat)"/>
    <property type="match status" value="1"/>
</dbReference>
<dbReference type="OrthoDB" id="7057833at2"/>
<organism evidence="2 3">
    <name type="scientific">Lacrimispora xylanisolvens</name>
    <dbReference type="NCBI Taxonomy" id="384636"/>
    <lineage>
        <taxon>Bacteria</taxon>
        <taxon>Bacillati</taxon>
        <taxon>Bacillota</taxon>
        <taxon>Clostridia</taxon>
        <taxon>Lachnospirales</taxon>
        <taxon>Lachnospiraceae</taxon>
        <taxon>Lacrimispora</taxon>
    </lineage>
</organism>
<dbReference type="CDD" id="cd04301">
    <property type="entry name" value="NAT_SF"/>
    <property type="match status" value="1"/>
</dbReference>
<feature type="domain" description="N-acetyltransferase" evidence="1">
    <location>
        <begin position="2"/>
        <end position="216"/>
    </location>
</feature>
<dbReference type="InterPro" id="IPR000182">
    <property type="entry name" value="GNAT_dom"/>
</dbReference>
<protein>
    <submittedName>
        <fullName evidence="2">Acetyltransferase (GNAT) family protein</fullName>
    </submittedName>
</protein>
<evidence type="ECO:0000313" key="2">
    <source>
        <dbReference type="EMBL" id="PPK79636.1"/>
    </source>
</evidence>
<dbReference type="RefSeq" id="WP_104438054.1">
    <property type="nucleotide sequence ID" value="NZ_PTJA01000009.1"/>
</dbReference>
<comment type="caution">
    <text evidence="2">The sequence shown here is derived from an EMBL/GenBank/DDBJ whole genome shotgun (WGS) entry which is preliminary data.</text>
</comment>